<dbReference type="PANTHER" id="PTHR10381:SF70">
    <property type="entry name" value="ATP-DEPENDENT CLP PROTEASE PROTEOLYTIC SUBUNIT"/>
    <property type="match status" value="1"/>
</dbReference>
<dbReference type="RefSeq" id="WP_187024842.1">
    <property type="nucleotide sequence ID" value="NZ_JACOPB010000035.1"/>
</dbReference>
<evidence type="ECO:0000256" key="7">
    <source>
        <dbReference type="SAM" id="MobiDB-lite"/>
    </source>
</evidence>
<reference evidence="8 9" key="1">
    <citation type="submission" date="2020-08" db="EMBL/GenBank/DDBJ databases">
        <title>Genome public.</title>
        <authorList>
            <person name="Liu C."/>
            <person name="Sun Q."/>
        </authorList>
    </citation>
    <scope>NUCLEOTIDE SEQUENCE [LARGE SCALE GENOMIC DNA]</scope>
    <source>
        <strain evidence="8 9">NSJ-66</strain>
    </source>
</reference>
<name>A0ABR7HGZ5_9FIRM</name>
<keyword evidence="5" id="KW-0720">Serine protease</keyword>
<dbReference type="Gene3D" id="3.90.226.10">
    <property type="entry name" value="2-enoyl-CoA Hydratase, Chain A, domain 1"/>
    <property type="match status" value="1"/>
</dbReference>
<dbReference type="GO" id="GO:0006508">
    <property type="term" value="P:proteolysis"/>
    <property type="evidence" value="ECO:0007669"/>
    <property type="project" value="UniProtKB-KW"/>
</dbReference>
<dbReference type="GO" id="GO:0008233">
    <property type="term" value="F:peptidase activity"/>
    <property type="evidence" value="ECO:0007669"/>
    <property type="project" value="UniProtKB-KW"/>
</dbReference>
<dbReference type="PRINTS" id="PR00127">
    <property type="entry name" value="CLPPROTEASEP"/>
</dbReference>
<dbReference type="InterPro" id="IPR001907">
    <property type="entry name" value="ClpP"/>
</dbReference>
<dbReference type="NCBIfam" id="NF045542">
    <property type="entry name" value="Clp_rel_HeadMat"/>
    <property type="match status" value="1"/>
</dbReference>
<dbReference type="InterPro" id="IPR029045">
    <property type="entry name" value="ClpP/crotonase-like_dom_sf"/>
</dbReference>
<sequence>MNREKIPFQFLNEAKDGKRIVTLSGVIRKRYWEDDDCIDAKLLRNTLDGVEDDVTIRLNSPGGDVFEGVEMYNYLKDHKSHITVEVTGQAASAASLILAGADTAIMDMGSVVMIHEASCFCWGNKNDMKKSLEALEAIDQSILDIYTNRTGQSAEQITQWMAEEKNFTADEAVTYGFADEVKGKAESKPGVSGTDLAGIIKQAVAQEMAQYQAQFKKPEAPGAKQKSLLNKLRKGD</sequence>
<organism evidence="8 9">
    <name type="scientific">Hungatella hominis</name>
    <dbReference type="NCBI Taxonomy" id="2763050"/>
    <lineage>
        <taxon>Bacteria</taxon>
        <taxon>Bacillati</taxon>
        <taxon>Bacillota</taxon>
        <taxon>Clostridia</taxon>
        <taxon>Lachnospirales</taxon>
        <taxon>Lachnospiraceae</taxon>
        <taxon>Hungatella</taxon>
    </lineage>
</organism>
<dbReference type="InterPro" id="IPR023562">
    <property type="entry name" value="ClpP/TepA"/>
</dbReference>
<evidence type="ECO:0000256" key="5">
    <source>
        <dbReference type="ARBA" id="ARBA00022825"/>
    </source>
</evidence>
<protein>
    <recommendedName>
        <fullName evidence="6">ATP-dependent Clp protease proteolytic subunit</fullName>
    </recommendedName>
</protein>
<proteinExistence type="inferred from homology"/>
<keyword evidence="4" id="KW-0378">Hydrolase</keyword>
<evidence type="ECO:0000256" key="2">
    <source>
        <dbReference type="ARBA" id="ARBA00022490"/>
    </source>
</evidence>
<dbReference type="PANTHER" id="PTHR10381">
    <property type="entry name" value="ATP-DEPENDENT CLP PROTEASE PROTEOLYTIC SUBUNIT"/>
    <property type="match status" value="1"/>
</dbReference>
<comment type="similarity">
    <text evidence="1 6">Belongs to the peptidase S14 family.</text>
</comment>
<accession>A0ABR7HGZ5</accession>
<evidence type="ECO:0000313" key="8">
    <source>
        <dbReference type="EMBL" id="MBC5712427.1"/>
    </source>
</evidence>
<keyword evidence="3 8" id="KW-0645">Protease</keyword>
<evidence type="ECO:0000256" key="4">
    <source>
        <dbReference type="ARBA" id="ARBA00022801"/>
    </source>
</evidence>
<dbReference type="Proteomes" id="UP000634672">
    <property type="component" value="Unassembled WGS sequence"/>
</dbReference>
<dbReference type="Pfam" id="PF00574">
    <property type="entry name" value="CLP_protease"/>
    <property type="match status" value="1"/>
</dbReference>
<evidence type="ECO:0000256" key="1">
    <source>
        <dbReference type="ARBA" id="ARBA00007039"/>
    </source>
</evidence>
<dbReference type="EMBL" id="JACOPB010000035">
    <property type="protein sequence ID" value="MBC5712427.1"/>
    <property type="molecule type" value="Genomic_DNA"/>
</dbReference>
<keyword evidence="9" id="KW-1185">Reference proteome</keyword>
<gene>
    <name evidence="8" type="ORF">H8S75_31495</name>
</gene>
<dbReference type="SUPFAM" id="SSF52096">
    <property type="entry name" value="ClpP/crotonase"/>
    <property type="match status" value="1"/>
</dbReference>
<feature type="region of interest" description="Disordered" evidence="7">
    <location>
        <begin position="214"/>
        <end position="236"/>
    </location>
</feature>
<comment type="caution">
    <text evidence="8">The sequence shown here is derived from an EMBL/GenBank/DDBJ whole genome shotgun (WGS) entry which is preliminary data.</text>
</comment>
<evidence type="ECO:0000256" key="3">
    <source>
        <dbReference type="ARBA" id="ARBA00022670"/>
    </source>
</evidence>
<evidence type="ECO:0000256" key="6">
    <source>
        <dbReference type="RuleBase" id="RU003567"/>
    </source>
</evidence>
<dbReference type="CDD" id="cd07016">
    <property type="entry name" value="S14_ClpP_1"/>
    <property type="match status" value="1"/>
</dbReference>
<evidence type="ECO:0000313" key="9">
    <source>
        <dbReference type="Proteomes" id="UP000634672"/>
    </source>
</evidence>
<keyword evidence="2" id="KW-0963">Cytoplasm</keyword>